<dbReference type="AlphaFoldDB" id="A0A0G3HFC7"/>
<dbReference type="EMBL" id="CP011546">
    <property type="protein sequence ID" value="AKK11450.1"/>
    <property type="molecule type" value="Genomic_DNA"/>
</dbReference>
<keyword evidence="6 9" id="KW-0175">Coiled coil</keyword>
<dbReference type="STRING" id="1072256.CUTER_07305"/>
<dbReference type="NCBIfam" id="TIGR03544">
    <property type="entry name" value="DivI1A_domain"/>
    <property type="match status" value="1"/>
</dbReference>
<proteinExistence type="inferred from homology"/>
<evidence type="ECO:0000256" key="3">
    <source>
        <dbReference type="ARBA" id="ARBA00018787"/>
    </source>
</evidence>
<feature type="region of interest" description="Disordered" evidence="10">
    <location>
        <begin position="1"/>
        <end position="22"/>
    </location>
</feature>
<evidence type="ECO:0000313" key="12">
    <source>
        <dbReference type="Proteomes" id="UP000035548"/>
    </source>
</evidence>
<dbReference type="Gene3D" id="6.10.250.660">
    <property type="match status" value="1"/>
</dbReference>
<reference evidence="12" key="2">
    <citation type="submission" date="2015-05" db="EMBL/GenBank/DDBJ databases">
        <title>Complete genome sequence of Corynebacterium uterequi DSM 45634, isolated from the uterus of a maiden mare.</title>
        <authorList>
            <person name="Ruckert C."/>
            <person name="Albersmeier A."/>
            <person name="Winkler A."/>
            <person name="Tauch A."/>
        </authorList>
    </citation>
    <scope>NUCLEOTIDE SEQUENCE [LARGE SCALE GENOMIC DNA]</scope>
    <source>
        <strain evidence="12">DSM 45634</strain>
    </source>
</reference>
<gene>
    <name evidence="11" type="primary">ag84</name>
    <name evidence="11" type="ORF">CUTER_07305</name>
</gene>
<keyword evidence="4" id="KW-0963">Cytoplasm</keyword>
<evidence type="ECO:0000256" key="1">
    <source>
        <dbReference type="ARBA" id="ARBA00004496"/>
    </source>
</evidence>
<evidence type="ECO:0000256" key="4">
    <source>
        <dbReference type="ARBA" id="ARBA00022490"/>
    </source>
</evidence>
<dbReference type="GO" id="GO:0051301">
    <property type="term" value="P:cell division"/>
    <property type="evidence" value="ECO:0007669"/>
    <property type="project" value="UniProtKB-KW"/>
</dbReference>
<keyword evidence="5" id="KW-0132">Cell division</keyword>
<evidence type="ECO:0000313" key="11">
    <source>
        <dbReference type="EMBL" id="AKK11450.1"/>
    </source>
</evidence>
<reference evidence="11 12" key="1">
    <citation type="journal article" date="2015" name="Genome Announc.">
        <title>Virulence Factor Genes Detected in the Complete Genome Sequence of Corynebacterium uterequi DSM 45634, Isolated from the Uterus of a Maiden Mare.</title>
        <authorList>
            <person name="Ruckert C."/>
            <person name="Kriete M."/>
            <person name="Jaenicke S."/>
            <person name="Winkler A."/>
            <person name="Tauch A."/>
        </authorList>
    </citation>
    <scope>NUCLEOTIDE SEQUENCE [LARGE SCALE GENOMIC DNA]</scope>
    <source>
        <strain evidence="11 12">DSM 45634</strain>
    </source>
</reference>
<feature type="region of interest" description="Disordered" evidence="10">
    <location>
        <begin position="150"/>
        <end position="230"/>
    </location>
</feature>
<dbReference type="GO" id="GO:0005737">
    <property type="term" value="C:cytoplasm"/>
    <property type="evidence" value="ECO:0007669"/>
    <property type="project" value="UniProtKB-SubCell"/>
</dbReference>
<evidence type="ECO:0000256" key="10">
    <source>
        <dbReference type="SAM" id="MobiDB-lite"/>
    </source>
</evidence>
<dbReference type="OrthoDB" id="9815492at2"/>
<dbReference type="InterPro" id="IPR019933">
    <property type="entry name" value="DivIVA_domain"/>
</dbReference>
<keyword evidence="12" id="KW-1185">Reference proteome</keyword>
<evidence type="ECO:0000256" key="5">
    <source>
        <dbReference type="ARBA" id="ARBA00022618"/>
    </source>
</evidence>
<name>A0A0G3HFC7_9CORY</name>
<dbReference type="Proteomes" id="UP000035548">
    <property type="component" value="Chromosome"/>
</dbReference>
<evidence type="ECO:0000256" key="8">
    <source>
        <dbReference type="ARBA" id="ARBA00031737"/>
    </source>
</evidence>
<evidence type="ECO:0000256" key="6">
    <source>
        <dbReference type="ARBA" id="ARBA00023054"/>
    </source>
</evidence>
<dbReference type="PANTHER" id="PTHR35794">
    <property type="entry name" value="CELL DIVISION PROTEIN DIVIVA"/>
    <property type="match status" value="1"/>
</dbReference>
<evidence type="ECO:0000256" key="7">
    <source>
        <dbReference type="ARBA" id="ARBA00023306"/>
    </source>
</evidence>
<sequence>MQLTPADVHNVAFSKPPIGKRGYNEDEVDQFLDLVEDSLAQLQDENERLRAELDRAGSMPAEPIPAAAPAVDESRIRREVEEDLRRSYEAQLVDARRAIKRAEEEAKAARAEAEAVRSERVTAAPAPEVATADTHMQAARVLALAQEMADRLASDAQNESRTMLSEARSTAERQLADAETQSRQQVEQARRQAEKLVSDAEAQAAQTTRDAENRAATQIRRAEEKAAQLQAEAERKHTEIMATVKKQQTALEERIAELRTFEREYRTRMKTMLQSQLDELESRGTSAPSGN</sequence>
<comment type="similarity">
    <text evidence="2">Belongs to the DivIVA family.</text>
</comment>
<feature type="compositionally biased region" description="Basic and acidic residues" evidence="10">
    <location>
        <begin position="220"/>
        <end position="230"/>
    </location>
</feature>
<evidence type="ECO:0000256" key="9">
    <source>
        <dbReference type="SAM" id="Coils"/>
    </source>
</evidence>
<dbReference type="RefSeq" id="WP_047259862.1">
    <property type="nucleotide sequence ID" value="NZ_CP011546.1"/>
</dbReference>
<dbReference type="PATRIC" id="fig|1072256.5.peg.1444"/>
<evidence type="ECO:0000256" key="2">
    <source>
        <dbReference type="ARBA" id="ARBA00009008"/>
    </source>
</evidence>
<protein>
    <recommendedName>
        <fullName evidence="3">Cell wall synthesis protein Wag31</fullName>
    </recommendedName>
    <alternativeName>
        <fullName evidence="8">Antigen 84</fullName>
    </alternativeName>
</protein>
<comment type="subcellular location">
    <subcellularLocation>
        <location evidence="1">Cytoplasm</location>
    </subcellularLocation>
</comment>
<dbReference type="PANTHER" id="PTHR35794:SF2">
    <property type="entry name" value="CELL DIVISION PROTEIN DIVIVA"/>
    <property type="match status" value="1"/>
</dbReference>
<feature type="compositionally biased region" description="Basic and acidic residues" evidence="10">
    <location>
        <begin position="188"/>
        <end position="198"/>
    </location>
</feature>
<dbReference type="Pfam" id="PF05103">
    <property type="entry name" value="DivIVA"/>
    <property type="match status" value="1"/>
</dbReference>
<dbReference type="InterPro" id="IPR007793">
    <property type="entry name" value="DivIVA_fam"/>
</dbReference>
<feature type="coiled-coil region" evidence="9">
    <location>
        <begin position="32"/>
        <end position="59"/>
    </location>
</feature>
<accession>A0A0G3HFC7</accession>
<feature type="coiled-coil region" evidence="9">
    <location>
        <begin position="85"/>
        <end position="121"/>
    </location>
</feature>
<dbReference type="KEGG" id="cut:CUTER_07305"/>
<organism evidence="11 12">
    <name type="scientific">Corynebacterium uterequi</name>
    <dbReference type="NCBI Taxonomy" id="1072256"/>
    <lineage>
        <taxon>Bacteria</taxon>
        <taxon>Bacillati</taxon>
        <taxon>Actinomycetota</taxon>
        <taxon>Actinomycetes</taxon>
        <taxon>Mycobacteriales</taxon>
        <taxon>Corynebacteriaceae</taxon>
        <taxon>Corynebacterium</taxon>
    </lineage>
</organism>
<keyword evidence="7" id="KW-0131">Cell cycle</keyword>